<dbReference type="RefSeq" id="WP_068619125.1">
    <property type="nucleotide sequence ID" value="NZ_CP016268.1"/>
</dbReference>
<dbReference type="AlphaFoldDB" id="A0A193LKY5"/>
<dbReference type="GO" id="GO:0030151">
    <property type="term" value="F:molybdenum ion binding"/>
    <property type="evidence" value="ECO:0007669"/>
    <property type="project" value="InterPro"/>
</dbReference>
<organism evidence="7 8">
    <name type="scientific">Woeseia oceani</name>
    <dbReference type="NCBI Taxonomy" id="1548547"/>
    <lineage>
        <taxon>Bacteria</taxon>
        <taxon>Pseudomonadati</taxon>
        <taxon>Pseudomonadota</taxon>
        <taxon>Gammaproteobacteria</taxon>
        <taxon>Woeseiales</taxon>
        <taxon>Woeseiaceae</taxon>
        <taxon>Woeseia</taxon>
    </lineage>
</organism>
<evidence type="ECO:0000256" key="2">
    <source>
        <dbReference type="ARBA" id="ARBA00022505"/>
    </source>
</evidence>
<dbReference type="InterPro" id="IPR008335">
    <property type="entry name" value="Mopterin_OxRdtase_euk"/>
</dbReference>
<dbReference type="InterPro" id="IPR014756">
    <property type="entry name" value="Ig_E-set"/>
</dbReference>
<dbReference type="OrthoDB" id="9795587at2"/>
<dbReference type="Pfam" id="PF03404">
    <property type="entry name" value="Mo-co_dimer"/>
    <property type="match status" value="1"/>
</dbReference>
<dbReference type="Gene3D" id="2.60.40.650">
    <property type="match status" value="1"/>
</dbReference>
<evidence type="ECO:0000259" key="5">
    <source>
        <dbReference type="Pfam" id="PF00174"/>
    </source>
</evidence>
<feature type="domain" description="Moybdenum cofactor oxidoreductase dimerisation" evidence="6">
    <location>
        <begin position="291"/>
        <end position="399"/>
    </location>
</feature>
<dbReference type="InterPro" id="IPR030835">
    <property type="entry name" value="Sulfite_DH_SoxC"/>
</dbReference>
<accession>A0A193LKY5</accession>
<evidence type="ECO:0000313" key="7">
    <source>
        <dbReference type="EMBL" id="ANO53111.1"/>
    </source>
</evidence>
<evidence type="ECO:0000259" key="6">
    <source>
        <dbReference type="Pfam" id="PF03404"/>
    </source>
</evidence>
<evidence type="ECO:0000313" key="8">
    <source>
        <dbReference type="Proteomes" id="UP000092695"/>
    </source>
</evidence>
<dbReference type="PANTHER" id="PTHR19372">
    <property type="entry name" value="SULFITE REDUCTASE"/>
    <property type="match status" value="1"/>
</dbReference>
<dbReference type="SUPFAM" id="SSF81296">
    <property type="entry name" value="E set domains"/>
    <property type="match status" value="1"/>
</dbReference>
<evidence type="ECO:0000256" key="3">
    <source>
        <dbReference type="ARBA" id="ARBA00022723"/>
    </source>
</evidence>
<dbReference type="GO" id="GO:0020037">
    <property type="term" value="F:heme binding"/>
    <property type="evidence" value="ECO:0007669"/>
    <property type="project" value="TreeGrafter"/>
</dbReference>
<protein>
    <submittedName>
        <fullName evidence="7">Sulfite dehydrogenase</fullName>
    </submittedName>
</protein>
<dbReference type="KEGG" id="woc:BA177_08570"/>
<dbReference type="EMBL" id="CP016268">
    <property type="protein sequence ID" value="ANO53111.1"/>
    <property type="molecule type" value="Genomic_DNA"/>
</dbReference>
<reference evidence="7 8" key="1">
    <citation type="submission" date="2016-06" db="EMBL/GenBank/DDBJ databases">
        <title>Complete genome sequence of a deep-branching marine Gamma Proteobacterium Woeseia oceani type strain XK5.</title>
        <authorList>
            <person name="Mu D."/>
            <person name="Du Z."/>
        </authorList>
    </citation>
    <scope>NUCLEOTIDE SEQUENCE [LARGE SCALE GENOMIC DNA]</scope>
    <source>
        <strain evidence="7 8">XK5</strain>
    </source>
</reference>
<dbReference type="SUPFAM" id="SSF56524">
    <property type="entry name" value="Oxidoreductase molybdopterin-binding domain"/>
    <property type="match status" value="1"/>
</dbReference>
<comment type="cofactor">
    <cofactor evidence="1">
        <name>Mo-molybdopterin</name>
        <dbReference type="ChEBI" id="CHEBI:71302"/>
    </cofactor>
</comment>
<keyword evidence="2" id="KW-0500">Molybdenum</keyword>
<dbReference type="GO" id="GO:0006790">
    <property type="term" value="P:sulfur compound metabolic process"/>
    <property type="evidence" value="ECO:0007669"/>
    <property type="project" value="TreeGrafter"/>
</dbReference>
<dbReference type="Pfam" id="PF00174">
    <property type="entry name" value="Oxidored_molyb"/>
    <property type="match status" value="1"/>
</dbReference>
<evidence type="ECO:0000256" key="4">
    <source>
        <dbReference type="ARBA" id="ARBA00023002"/>
    </source>
</evidence>
<name>A0A193LKY5_9GAMM</name>
<dbReference type="InterPro" id="IPR005066">
    <property type="entry name" value="MoCF_OxRdtse_dimer"/>
</dbReference>
<gene>
    <name evidence="7" type="ORF">BA177_08570</name>
</gene>
<dbReference type="PRINTS" id="PR00407">
    <property type="entry name" value="EUMOPTERIN"/>
</dbReference>
<dbReference type="GO" id="GO:0043546">
    <property type="term" value="F:molybdopterin cofactor binding"/>
    <property type="evidence" value="ECO:0007669"/>
    <property type="project" value="TreeGrafter"/>
</dbReference>
<dbReference type="InterPro" id="IPR000572">
    <property type="entry name" value="OxRdtase_Mopterin-bd_dom"/>
</dbReference>
<dbReference type="STRING" id="1548547.BA177_08570"/>
<sequence>MQDSKPGEDYVAGNGLLDRRLFLRAGVGASAGLLCAHAVGQEREPWTRHPGAPMADSGAPAKHTAHIKRLGISSQAGTTGTGVSRTPLEHLDGIITPSRLHFERHHSGIPDIDPARHRLYITGLVKRPLSFSLESLLRYPAVSRIQFLECSGNSGGMLAPEPRDASCGELHGLVSASEWGGVPLSVLLEEAGVSKNASWVVADGADAAMMSRSVPLRKIMDDAIVALYQNGEPLRPGNGYPMRLFLPGWEGNMCVKWLRNVQVTAAPAMTKDETSRYSDLADNGRATLFSYPMGVKSLITSPSPGLAMGPAGIYQVKGLAWSGSGRIRRVEVSADGGKSWADAALDDSVLPMNLTRFRSAWHWNGEPAVILSRATDEHGEVQPTREQVLAGRASNSFYHYNGIQAWAIDRQGWVRNVYA</sequence>
<dbReference type="NCBIfam" id="TIGR04555">
    <property type="entry name" value="sulfite_DH_soxC"/>
    <property type="match status" value="1"/>
</dbReference>
<dbReference type="PANTHER" id="PTHR19372:SF7">
    <property type="entry name" value="SULFITE OXIDASE, MITOCHONDRIAL"/>
    <property type="match status" value="1"/>
</dbReference>
<feature type="domain" description="Oxidoreductase molybdopterin-binding" evidence="5">
    <location>
        <begin position="106"/>
        <end position="268"/>
    </location>
</feature>
<dbReference type="GO" id="GO:0008482">
    <property type="term" value="F:sulfite oxidase activity"/>
    <property type="evidence" value="ECO:0007669"/>
    <property type="project" value="TreeGrafter"/>
</dbReference>
<keyword evidence="4" id="KW-0560">Oxidoreductase</keyword>
<evidence type="ECO:0000256" key="1">
    <source>
        <dbReference type="ARBA" id="ARBA00001924"/>
    </source>
</evidence>
<proteinExistence type="predicted"/>
<dbReference type="Gene3D" id="3.90.420.10">
    <property type="entry name" value="Oxidoreductase, molybdopterin-binding domain"/>
    <property type="match status" value="1"/>
</dbReference>
<dbReference type="InterPro" id="IPR036374">
    <property type="entry name" value="OxRdtase_Mopterin-bd_sf"/>
</dbReference>
<keyword evidence="3" id="KW-0479">Metal-binding</keyword>
<keyword evidence="8" id="KW-1185">Reference proteome</keyword>
<dbReference type="Proteomes" id="UP000092695">
    <property type="component" value="Chromosome"/>
</dbReference>